<evidence type="ECO:0000313" key="1">
    <source>
        <dbReference type="EMBL" id="MBX38693.1"/>
    </source>
</evidence>
<sequence length="31" mass="3703">MLITISCYQFKWDLCYTGFFDRLALNSRALL</sequence>
<reference evidence="1" key="1">
    <citation type="submission" date="2018-02" db="EMBL/GenBank/DDBJ databases">
        <title>Rhizophora mucronata_Transcriptome.</title>
        <authorList>
            <person name="Meera S.P."/>
            <person name="Sreeshan A."/>
            <person name="Augustine A."/>
        </authorList>
    </citation>
    <scope>NUCLEOTIDE SEQUENCE</scope>
    <source>
        <tissue evidence="1">Leaf</tissue>
    </source>
</reference>
<dbReference type="AlphaFoldDB" id="A0A2P2N8A9"/>
<organism evidence="1">
    <name type="scientific">Rhizophora mucronata</name>
    <name type="common">Asiatic mangrove</name>
    <dbReference type="NCBI Taxonomy" id="61149"/>
    <lineage>
        <taxon>Eukaryota</taxon>
        <taxon>Viridiplantae</taxon>
        <taxon>Streptophyta</taxon>
        <taxon>Embryophyta</taxon>
        <taxon>Tracheophyta</taxon>
        <taxon>Spermatophyta</taxon>
        <taxon>Magnoliopsida</taxon>
        <taxon>eudicotyledons</taxon>
        <taxon>Gunneridae</taxon>
        <taxon>Pentapetalae</taxon>
        <taxon>rosids</taxon>
        <taxon>fabids</taxon>
        <taxon>Malpighiales</taxon>
        <taxon>Rhizophoraceae</taxon>
        <taxon>Rhizophora</taxon>
    </lineage>
</organism>
<protein>
    <submittedName>
        <fullName evidence="1">Uncharacterized protein</fullName>
    </submittedName>
</protein>
<proteinExistence type="predicted"/>
<dbReference type="EMBL" id="GGEC01058209">
    <property type="protein sequence ID" value="MBX38693.1"/>
    <property type="molecule type" value="Transcribed_RNA"/>
</dbReference>
<accession>A0A2P2N8A9</accession>
<name>A0A2P2N8A9_RHIMU</name>